<dbReference type="InterPro" id="IPR051996">
    <property type="entry name" value="Cytochrome_P450_78A"/>
</dbReference>
<dbReference type="InterPro" id="IPR002401">
    <property type="entry name" value="Cyt_P450_E_grp-I"/>
</dbReference>
<dbReference type="PROSITE" id="PS00086">
    <property type="entry name" value="CYTOCHROME_P450"/>
    <property type="match status" value="1"/>
</dbReference>
<dbReference type="FunFam" id="1.10.630.10:FF:000016">
    <property type="entry name" value="Cytochrome P450 78A5"/>
    <property type="match status" value="1"/>
</dbReference>
<dbReference type="Proteomes" id="UP000807115">
    <property type="component" value="Chromosome 1"/>
</dbReference>
<keyword evidence="3 8" id="KW-0349">Heme</keyword>
<dbReference type="SUPFAM" id="SSF48264">
    <property type="entry name" value="Cytochrome P450"/>
    <property type="match status" value="1"/>
</dbReference>
<feature type="transmembrane region" description="Helical" evidence="10">
    <location>
        <begin position="42"/>
        <end position="71"/>
    </location>
</feature>
<comment type="similarity">
    <text evidence="2 9">Belongs to the cytochrome P450 family.</text>
</comment>
<organism evidence="11 12">
    <name type="scientific">Sorghum bicolor</name>
    <name type="common">Sorghum</name>
    <name type="synonym">Sorghum vulgare</name>
    <dbReference type="NCBI Taxonomy" id="4558"/>
    <lineage>
        <taxon>Eukaryota</taxon>
        <taxon>Viridiplantae</taxon>
        <taxon>Streptophyta</taxon>
        <taxon>Embryophyta</taxon>
        <taxon>Tracheophyta</taxon>
        <taxon>Spermatophyta</taxon>
        <taxon>Magnoliopsida</taxon>
        <taxon>Liliopsida</taxon>
        <taxon>Poales</taxon>
        <taxon>Poaceae</taxon>
        <taxon>PACMAD clade</taxon>
        <taxon>Panicoideae</taxon>
        <taxon>Andropogonodae</taxon>
        <taxon>Andropogoneae</taxon>
        <taxon>Sorghinae</taxon>
        <taxon>Sorghum</taxon>
    </lineage>
</organism>
<dbReference type="PRINTS" id="PR00463">
    <property type="entry name" value="EP450I"/>
</dbReference>
<keyword evidence="10" id="KW-0812">Transmembrane</keyword>
<dbReference type="Pfam" id="PF00067">
    <property type="entry name" value="p450"/>
    <property type="match status" value="1"/>
</dbReference>
<evidence type="ECO:0000256" key="8">
    <source>
        <dbReference type="PIRSR" id="PIRSR602401-1"/>
    </source>
</evidence>
<dbReference type="PANTHER" id="PTHR47946">
    <property type="entry name" value="CYTOCHROME P450 78A7-RELATED"/>
    <property type="match status" value="1"/>
</dbReference>
<dbReference type="GO" id="GO:0004497">
    <property type="term" value="F:monooxygenase activity"/>
    <property type="evidence" value="ECO:0007669"/>
    <property type="project" value="UniProtKB-KW"/>
</dbReference>
<reference evidence="11" key="1">
    <citation type="journal article" date="2019" name="BMC Genomics">
        <title>A new reference genome for Sorghum bicolor reveals high levels of sequence similarity between sweet and grain genotypes: implications for the genetics of sugar metabolism.</title>
        <authorList>
            <person name="Cooper E.A."/>
            <person name="Brenton Z.W."/>
            <person name="Flinn B.S."/>
            <person name="Jenkins J."/>
            <person name="Shu S."/>
            <person name="Flowers D."/>
            <person name="Luo F."/>
            <person name="Wang Y."/>
            <person name="Xia P."/>
            <person name="Barry K."/>
            <person name="Daum C."/>
            <person name="Lipzen A."/>
            <person name="Yoshinaga Y."/>
            <person name="Schmutz J."/>
            <person name="Saski C."/>
            <person name="Vermerris W."/>
            <person name="Kresovich S."/>
        </authorList>
    </citation>
    <scope>NUCLEOTIDE SEQUENCE</scope>
</reference>
<dbReference type="Gene3D" id="1.10.630.10">
    <property type="entry name" value="Cytochrome P450"/>
    <property type="match status" value="1"/>
</dbReference>
<comment type="caution">
    <text evidence="11">The sequence shown here is derived from an EMBL/GenBank/DDBJ whole genome shotgun (WGS) entry which is preliminary data.</text>
</comment>
<name>A0A921S3I3_SORBI</name>
<protein>
    <submittedName>
        <fullName evidence="11">Uncharacterized protein</fullName>
    </submittedName>
</protein>
<reference evidence="11" key="2">
    <citation type="submission" date="2020-10" db="EMBL/GenBank/DDBJ databases">
        <authorList>
            <person name="Cooper E.A."/>
            <person name="Brenton Z.W."/>
            <person name="Flinn B.S."/>
            <person name="Jenkins J."/>
            <person name="Shu S."/>
            <person name="Flowers D."/>
            <person name="Luo F."/>
            <person name="Wang Y."/>
            <person name="Xia P."/>
            <person name="Barry K."/>
            <person name="Daum C."/>
            <person name="Lipzen A."/>
            <person name="Yoshinaga Y."/>
            <person name="Schmutz J."/>
            <person name="Saski C."/>
            <person name="Vermerris W."/>
            <person name="Kresovich S."/>
        </authorList>
    </citation>
    <scope>NUCLEOTIDE SEQUENCE</scope>
</reference>
<gene>
    <name evidence="11" type="ORF">BDA96_01G359800</name>
</gene>
<dbReference type="GO" id="GO:0020037">
    <property type="term" value="F:heme binding"/>
    <property type="evidence" value="ECO:0007669"/>
    <property type="project" value="InterPro"/>
</dbReference>
<dbReference type="AlphaFoldDB" id="A0A921S3I3"/>
<evidence type="ECO:0000256" key="9">
    <source>
        <dbReference type="RuleBase" id="RU000461"/>
    </source>
</evidence>
<keyword evidence="5 9" id="KW-0560">Oxidoreductase</keyword>
<accession>A0A921S3I3</accession>
<comment type="cofactor">
    <cofactor evidence="1 8">
        <name>heme</name>
        <dbReference type="ChEBI" id="CHEBI:30413"/>
    </cofactor>
</comment>
<keyword evidence="6 8" id="KW-0408">Iron</keyword>
<evidence type="ECO:0000256" key="4">
    <source>
        <dbReference type="ARBA" id="ARBA00022723"/>
    </source>
</evidence>
<keyword evidence="10" id="KW-1133">Transmembrane helix</keyword>
<evidence type="ECO:0000256" key="2">
    <source>
        <dbReference type="ARBA" id="ARBA00010617"/>
    </source>
</evidence>
<evidence type="ECO:0000256" key="5">
    <source>
        <dbReference type="ARBA" id="ARBA00023002"/>
    </source>
</evidence>
<dbReference type="PANTHER" id="PTHR47946:SF18">
    <property type="entry name" value="OS03G0603100 PROTEIN"/>
    <property type="match status" value="1"/>
</dbReference>
<evidence type="ECO:0000256" key="3">
    <source>
        <dbReference type="ARBA" id="ARBA00022617"/>
    </source>
</evidence>
<keyword evidence="7 9" id="KW-0503">Monooxygenase</keyword>
<dbReference type="InterPro" id="IPR001128">
    <property type="entry name" value="Cyt_P450"/>
</dbReference>
<dbReference type="GO" id="GO:0005506">
    <property type="term" value="F:iron ion binding"/>
    <property type="evidence" value="ECO:0007669"/>
    <property type="project" value="InterPro"/>
</dbReference>
<evidence type="ECO:0000256" key="10">
    <source>
        <dbReference type="SAM" id="Phobius"/>
    </source>
</evidence>
<feature type="binding site" description="axial binding residue" evidence="8">
    <location>
        <position position="499"/>
    </location>
    <ligand>
        <name>heme</name>
        <dbReference type="ChEBI" id="CHEBI:30413"/>
    </ligand>
    <ligandPart>
        <name>Fe</name>
        <dbReference type="ChEBI" id="CHEBI:18248"/>
    </ligandPart>
</feature>
<evidence type="ECO:0000313" key="12">
    <source>
        <dbReference type="Proteomes" id="UP000807115"/>
    </source>
</evidence>
<dbReference type="EMBL" id="CM027680">
    <property type="protein sequence ID" value="KAG0550685.1"/>
    <property type="molecule type" value="Genomic_DNA"/>
</dbReference>
<sequence>MPCLLAFLYLNPSPPPSPKPTPSSLLTSLPHAVAMDATTQDSLLFLFPAAATFLSPLLAVLLVALSLLWLVPGGPAWALISTSRSRATPPPGAPGVVTALSGPAAHRALASLSRSLPGGAALSAFSVGLTRLVVASQPDTARELLASAAFADRPVKDAARGLLFHRAMGFAPSGDYWRALRRISSAYLFSPRSVSATAPRRVAIGERMLRDLSAAAAAGGGGGGEVVMRRVLHAASLDHVMATVFGSRYDADSAEGKELEEMVKEGYDLLGLFNWGDHLPLLRWLDLQGVRRRCRSLVSRVNVFVARIIEEHRQKKKDDVANNGESAAGDFVDVLLGLEGEEKLSDSDMIAVLWEMIFRGTDTVAILLEWVMARMVLHPGIQSKAQAELDAVVGRGGAVSDADVSRLPYLQRVVKETLRVHPPGPLLSWARLAVHDAVVGGHLVPAGTTAMVNMWAIARDPAVWADPTAFRPERFEEEDVSVLGGDLRLAPFGAGRRVCPGKTLALATVHLWLAQLLHRFQWAPADGGVDLAERLGMSLEMEKPLVCKPTPRW</sequence>
<evidence type="ECO:0000256" key="1">
    <source>
        <dbReference type="ARBA" id="ARBA00001971"/>
    </source>
</evidence>
<dbReference type="GO" id="GO:0016705">
    <property type="term" value="F:oxidoreductase activity, acting on paired donors, with incorporation or reduction of molecular oxygen"/>
    <property type="evidence" value="ECO:0007669"/>
    <property type="project" value="InterPro"/>
</dbReference>
<keyword evidence="10" id="KW-0472">Membrane</keyword>
<dbReference type="PRINTS" id="PR00385">
    <property type="entry name" value="P450"/>
</dbReference>
<dbReference type="InterPro" id="IPR017972">
    <property type="entry name" value="Cyt_P450_CS"/>
</dbReference>
<keyword evidence="4 8" id="KW-0479">Metal-binding</keyword>
<dbReference type="InterPro" id="IPR036396">
    <property type="entry name" value="Cyt_P450_sf"/>
</dbReference>
<proteinExistence type="inferred from homology"/>
<evidence type="ECO:0000256" key="7">
    <source>
        <dbReference type="ARBA" id="ARBA00023033"/>
    </source>
</evidence>
<evidence type="ECO:0000256" key="6">
    <source>
        <dbReference type="ARBA" id="ARBA00023004"/>
    </source>
</evidence>
<evidence type="ECO:0000313" key="11">
    <source>
        <dbReference type="EMBL" id="KAG0550685.1"/>
    </source>
</evidence>